<evidence type="ECO:0000256" key="3">
    <source>
        <dbReference type="RuleBase" id="RU362118"/>
    </source>
</evidence>
<dbReference type="GO" id="GO:0019343">
    <property type="term" value="P:cysteine biosynthetic process via cystathionine"/>
    <property type="evidence" value="ECO:0007669"/>
    <property type="project" value="TreeGrafter"/>
</dbReference>
<reference evidence="5 6" key="1">
    <citation type="submission" date="2018-10" db="EMBL/GenBank/DDBJ databases">
        <title>Isolation from soil.</title>
        <authorList>
            <person name="Hu J."/>
        </authorList>
    </citation>
    <scope>NUCLEOTIDE SEQUENCE [LARGE SCALE GENOMIC DNA]</scope>
    <source>
        <strain evidence="5 6">NEAU-Ht49</strain>
    </source>
</reference>
<dbReference type="PANTHER" id="PTHR11808">
    <property type="entry name" value="TRANS-SULFURATION ENZYME FAMILY MEMBER"/>
    <property type="match status" value="1"/>
</dbReference>
<accession>A0A3M2MBF3</accession>
<evidence type="ECO:0000256" key="2">
    <source>
        <dbReference type="ARBA" id="ARBA00022898"/>
    </source>
</evidence>
<dbReference type="OrthoDB" id="9780685at2"/>
<evidence type="ECO:0000313" key="5">
    <source>
        <dbReference type="EMBL" id="RMI46832.1"/>
    </source>
</evidence>
<evidence type="ECO:0000313" key="6">
    <source>
        <dbReference type="Proteomes" id="UP000282674"/>
    </source>
</evidence>
<sequence length="441" mass="44449">MRSTSSVRQGENTRAAHLPQPAVPQQAPVGAPVWRTAGFAYAGAAEHAELTASETAGPVDNPSALAFASGVAALEGANLDGPVVAEAFPSGAAAVTGVLLACATSGMHVVAPAGVHGPVRSILTGLLARLGVETTFAEPGETAAAMRPATRLVWAETLSDPDLLVAELPRLAGIAHAHGALLAVDSSRTTPVVCRPLEHGADLVVHDASGSLGGHGDASGGVVAGGAHVMTVVRRVRVETGASLAPDEAFLLRRGLETLPLRVRRQCDTASAALAKHPAVRTVAYPGLLGHPGHETARRLFDAGPEGTRFGGVVTVTPHGGLAAGQALVDAVRLALVAGADGGVRTTVAHAATFTPGADPAAVRFTVGLEDAADLVRDVGRALDTAARVTGRETGAVRDPAAYDHAAYDHAVRDHVAGTPDVVVPSQERASGTITGVADTA</sequence>
<keyword evidence="2 3" id="KW-0663">Pyridoxal phosphate</keyword>
<feature type="region of interest" description="Disordered" evidence="4">
    <location>
        <begin position="1"/>
        <end position="26"/>
    </location>
</feature>
<dbReference type="InterPro" id="IPR015421">
    <property type="entry name" value="PyrdxlP-dep_Trfase_major"/>
</dbReference>
<dbReference type="Gene3D" id="3.40.640.10">
    <property type="entry name" value="Type I PLP-dependent aspartate aminotransferase-like (Major domain)"/>
    <property type="match status" value="1"/>
</dbReference>
<organism evidence="5 6">
    <name type="scientific">Actinomadura harenae</name>
    <dbReference type="NCBI Taxonomy" id="2483351"/>
    <lineage>
        <taxon>Bacteria</taxon>
        <taxon>Bacillati</taxon>
        <taxon>Actinomycetota</taxon>
        <taxon>Actinomycetes</taxon>
        <taxon>Streptosporangiales</taxon>
        <taxon>Thermomonosporaceae</taxon>
        <taxon>Actinomadura</taxon>
    </lineage>
</organism>
<gene>
    <name evidence="5" type="ORF">EBO15_05695</name>
</gene>
<dbReference type="EMBL" id="RFFG01000007">
    <property type="protein sequence ID" value="RMI46832.1"/>
    <property type="molecule type" value="Genomic_DNA"/>
</dbReference>
<dbReference type="Pfam" id="PF01053">
    <property type="entry name" value="Cys_Met_Meta_PP"/>
    <property type="match status" value="1"/>
</dbReference>
<dbReference type="Proteomes" id="UP000282674">
    <property type="component" value="Unassembled WGS sequence"/>
</dbReference>
<dbReference type="Gene3D" id="3.90.1150.10">
    <property type="entry name" value="Aspartate Aminotransferase, domain 1"/>
    <property type="match status" value="1"/>
</dbReference>
<dbReference type="RefSeq" id="WP_122193242.1">
    <property type="nucleotide sequence ID" value="NZ_JBHSKC010000026.1"/>
</dbReference>
<dbReference type="PANTHER" id="PTHR11808:SF85">
    <property type="entry name" value="CYSTATHIONINE GAMMA-LYASE-RELATED"/>
    <property type="match status" value="1"/>
</dbReference>
<dbReference type="InterPro" id="IPR000277">
    <property type="entry name" value="Cys/Met-Metab_PyrdxlP-dep_enz"/>
</dbReference>
<comment type="cofactor">
    <cofactor evidence="1 3">
        <name>pyridoxal 5'-phosphate</name>
        <dbReference type="ChEBI" id="CHEBI:597326"/>
    </cofactor>
</comment>
<dbReference type="GO" id="GO:0030170">
    <property type="term" value="F:pyridoxal phosphate binding"/>
    <property type="evidence" value="ECO:0007669"/>
    <property type="project" value="InterPro"/>
</dbReference>
<dbReference type="InterPro" id="IPR015422">
    <property type="entry name" value="PyrdxlP-dep_Trfase_small"/>
</dbReference>
<comment type="similarity">
    <text evidence="3">Belongs to the trans-sulfuration enzymes family.</text>
</comment>
<dbReference type="AlphaFoldDB" id="A0A3M2MBF3"/>
<protein>
    <submittedName>
        <fullName evidence="5">Cystathionine gamma-synthase</fullName>
    </submittedName>
</protein>
<name>A0A3M2MBF3_9ACTN</name>
<evidence type="ECO:0000256" key="1">
    <source>
        <dbReference type="ARBA" id="ARBA00001933"/>
    </source>
</evidence>
<dbReference type="GO" id="GO:0005737">
    <property type="term" value="C:cytoplasm"/>
    <property type="evidence" value="ECO:0007669"/>
    <property type="project" value="TreeGrafter"/>
</dbReference>
<evidence type="ECO:0000256" key="4">
    <source>
        <dbReference type="SAM" id="MobiDB-lite"/>
    </source>
</evidence>
<feature type="compositionally biased region" description="Polar residues" evidence="4">
    <location>
        <begin position="1"/>
        <end position="12"/>
    </location>
</feature>
<comment type="caution">
    <text evidence="5">The sequence shown here is derived from an EMBL/GenBank/DDBJ whole genome shotgun (WGS) entry which is preliminary data.</text>
</comment>
<proteinExistence type="inferred from homology"/>
<dbReference type="GO" id="GO:0004123">
    <property type="term" value="F:cystathionine gamma-lyase activity"/>
    <property type="evidence" value="ECO:0007669"/>
    <property type="project" value="TreeGrafter"/>
</dbReference>
<keyword evidence="6" id="KW-1185">Reference proteome</keyword>
<dbReference type="GO" id="GO:0019346">
    <property type="term" value="P:transsulfuration"/>
    <property type="evidence" value="ECO:0007669"/>
    <property type="project" value="InterPro"/>
</dbReference>
<dbReference type="SUPFAM" id="SSF53383">
    <property type="entry name" value="PLP-dependent transferases"/>
    <property type="match status" value="1"/>
</dbReference>
<dbReference type="PIRSF" id="PIRSF001434">
    <property type="entry name" value="CGS"/>
    <property type="match status" value="1"/>
</dbReference>
<dbReference type="InterPro" id="IPR015424">
    <property type="entry name" value="PyrdxlP-dep_Trfase"/>
</dbReference>